<protein>
    <submittedName>
        <fullName evidence="2">Uncharacterized protein</fullName>
    </submittedName>
</protein>
<comment type="caution">
    <text evidence="2">The sequence shown here is derived from an EMBL/GenBank/DDBJ whole genome shotgun (WGS) entry which is preliminary data.</text>
</comment>
<reference evidence="2" key="1">
    <citation type="submission" date="2023-03" db="EMBL/GenBank/DDBJ databases">
        <title>Massive genome expansion in bonnet fungi (Mycena s.s.) driven by repeated elements and novel gene families across ecological guilds.</title>
        <authorList>
            <consortium name="Lawrence Berkeley National Laboratory"/>
            <person name="Harder C.B."/>
            <person name="Miyauchi S."/>
            <person name="Viragh M."/>
            <person name="Kuo A."/>
            <person name="Thoen E."/>
            <person name="Andreopoulos B."/>
            <person name="Lu D."/>
            <person name="Skrede I."/>
            <person name="Drula E."/>
            <person name="Henrissat B."/>
            <person name="Morin E."/>
            <person name="Kohler A."/>
            <person name="Barry K."/>
            <person name="LaButti K."/>
            <person name="Morin E."/>
            <person name="Salamov A."/>
            <person name="Lipzen A."/>
            <person name="Mereny Z."/>
            <person name="Hegedus B."/>
            <person name="Baldrian P."/>
            <person name="Stursova M."/>
            <person name="Weitz H."/>
            <person name="Taylor A."/>
            <person name="Grigoriev I.V."/>
            <person name="Nagy L.G."/>
            <person name="Martin F."/>
            <person name="Kauserud H."/>
        </authorList>
    </citation>
    <scope>NUCLEOTIDE SEQUENCE</scope>
    <source>
        <strain evidence="2">CBHHK067</strain>
    </source>
</reference>
<evidence type="ECO:0000313" key="3">
    <source>
        <dbReference type="Proteomes" id="UP001221757"/>
    </source>
</evidence>
<dbReference type="EMBL" id="JARKIE010000178">
    <property type="protein sequence ID" value="KAJ7670983.1"/>
    <property type="molecule type" value="Genomic_DNA"/>
</dbReference>
<name>A0AAD7G8R0_MYCRO</name>
<feature type="transmembrane region" description="Helical" evidence="1">
    <location>
        <begin position="12"/>
        <end position="32"/>
    </location>
</feature>
<evidence type="ECO:0000256" key="1">
    <source>
        <dbReference type="SAM" id="Phobius"/>
    </source>
</evidence>
<dbReference type="Proteomes" id="UP001221757">
    <property type="component" value="Unassembled WGS sequence"/>
</dbReference>
<proteinExistence type="predicted"/>
<sequence length="249" mass="28554">MAAARPGKLALMYFFFYFLLLGSSFWRLFIFLEDKIVESGSVTIQFWMAQNPRNEPIFAEVAELAANELKNERPALGVELFKDMAKNSFRSLKRQWLRANNVEGGGAYSLLKLIARVKGISTSEKILDAYADKYHLDPVVLKGLVHQEYLSDEVSGPEDETRETKEAWKVRMAALTDMSLARAALEKVEFLEVLLPAWHTTIKQTENTVYYRVYTDQVSHRIPLFAPYNFDFITEWLECTAPTARSGTY</sequence>
<organism evidence="2 3">
    <name type="scientific">Mycena rosella</name>
    <name type="common">Pink bonnet</name>
    <name type="synonym">Agaricus rosellus</name>
    <dbReference type="NCBI Taxonomy" id="1033263"/>
    <lineage>
        <taxon>Eukaryota</taxon>
        <taxon>Fungi</taxon>
        <taxon>Dikarya</taxon>
        <taxon>Basidiomycota</taxon>
        <taxon>Agaricomycotina</taxon>
        <taxon>Agaricomycetes</taxon>
        <taxon>Agaricomycetidae</taxon>
        <taxon>Agaricales</taxon>
        <taxon>Marasmiineae</taxon>
        <taxon>Mycenaceae</taxon>
        <taxon>Mycena</taxon>
    </lineage>
</organism>
<evidence type="ECO:0000313" key="2">
    <source>
        <dbReference type="EMBL" id="KAJ7670983.1"/>
    </source>
</evidence>
<keyword evidence="1" id="KW-1133">Transmembrane helix</keyword>
<keyword evidence="1" id="KW-0812">Transmembrane</keyword>
<dbReference type="AlphaFoldDB" id="A0AAD7G8R0"/>
<gene>
    <name evidence="2" type="ORF">B0H17DRAFT_1141723</name>
</gene>
<keyword evidence="3" id="KW-1185">Reference proteome</keyword>
<keyword evidence="1" id="KW-0472">Membrane</keyword>
<accession>A0AAD7G8R0</accession>